<feature type="transmembrane region" description="Helical" evidence="6">
    <location>
        <begin position="106"/>
        <end position="129"/>
    </location>
</feature>
<protein>
    <submittedName>
        <fullName evidence="8">Major Facilitator Superfamily protein</fullName>
    </submittedName>
</protein>
<feature type="transmembrane region" description="Helical" evidence="6">
    <location>
        <begin position="141"/>
        <end position="163"/>
    </location>
</feature>
<evidence type="ECO:0000256" key="5">
    <source>
        <dbReference type="ARBA" id="ARBA00023136"/>
    </source>
</evidence>
<keyword evidence="3 6" id="KW-0812">Transmembrane</keyword>
<feature type="domain" description="Major facilitator superfamily (MFS) profile" evidence="7">
    <location>
        <begin position="17"/>
        <end position="498"/>
    </location>
</feature>
<dbReference type="PANTHER" id="PTHR42718">
    <property type="entry name" value="MAJOR FACILITATOR SUPERFAMILY MULTIDRUG TRANSPORTER MFSC"/>
    <property type="match status" value="1"/>
</dbReference>
<dbReference type="AlphaFoldDB" id="A0A1H1UT43"/>
<feature type="transmembrane region" description="Helical" evidence="6">
    <location>
        <begin position="12"/>
        <end position="32"/>
    </location>
</feature>
<feature type="transmembrane region" description="Helical" evidence="6">
    <location>
        <begin position="322"/>
        <end position="342"/>
    </location>
</feature>
<dbReference type="Proteomes" id="UP000243904">
    <property type="component" value="Chromosome I"/>
</dbReference>
<feature type="transmembrane region" description="Helical" evidence="6">
    <location>
        <begin position="169"/>
        <end position="187"/>
    </location>
</feature>
<keyword evidence="9" id="KW-1185">Reference proteome</keyword>
<feature type="transmembrane region" description="Helical" evidence="6">
    <location>
        <begin position="354"/>
        <end position="371"/>
    </location>
</feature>
<dbReference type="PANTHER" id="PTHR42718:SF9">
    <property type="entry name" value="MAJOR FACILITATOR SUPERFAMILY MULTIDRUG TRANSPORTER MFSC"/>
    <property type="match status" value="1"/>
</dbReference>
<evidence type="ECO:0000313" key="8">
    <source>
        <dbReference type="EMBL" id="SDS75657.1"/>
    </source>
</evidence>
<name>A0A1H1UT43_9BRAD</name>
<comment type="subcellular location">
    <subcellularLocation>
        <location evidence="1">Membrane</location>
        <topology evidence="1">Multi-pass membrane protein</topology>
    </subcellularLocation>
</comment>
<feature type="transmembrane region" description="Helical" evidence="6">
    <location>
        <begin position="503"/>
        <end position="523"/>
    </location>
</feature>
<dbReference type="InterPro" id="IPR011701">
    <property type="entry name" value="MFS"/>
</dbReference>
<dbReference type="EMBL" id="LT629750">
    <property type="protein sequence ID" value="SDS75657.1"/>
    <property type="molecule type" value="Genomic_DNA"/>
</dbReference>
<feature type="transmembrane region" description="Helical" evidence="6">
    <location>
        <begin position="52"/>
        <end position="70"/>
    </location>
</feature>
<feature type="transmembrane region" description="Helical" evidence="6">
    <location>
        <begin position="199"/>
        <end position="220"/>
    </location>
</feature>
<feature type="transmembrane region" description="Helical" evidence="6">
    <location>
        <begin position="377"/>
        <end position="399"/>
    </location>
</feature>
<dbReference type="CDD" id="cd17321">
    <property type="entry name" value="MFS_MMR_MDR_like"/>
    <property type="match status" value="1"/>
</dbReference>
<evidence type="ECO:0000256" key="6">
    <source>
        <dbReference type="SAM" id="Phobius"/>
    </source>
</evidence>
<sequence length="537" mass="56644">MTVEASHKNVRNASWLPMVVIAMAQILMSFNINSLRVSMAGIGASFGTPPTMVGSAIVTHSLFIAGFVMMGAKVGELYGPTSVFRTTVALFGVAMATMAASPSATVVIFAQGIAGAAAAALVPTLVVLITSTYEGRQQAKAFGWLGAAEAAASVLAFLIAGFLDTWVGWRYSFALLVALAISIIILSRKLKPVERQPDLQIDKIGAVSAALAIILITVGFNNINNWGLLLRAPAAPFSLFGLSPAPIMIVGGVVLGQAFIAWSRKRCAEQKTPLVALDLIRTPQQRSIILLLFIIITLGSAVSFLIPLYIQIVQGRSSLQTGFAIIPYALSIFVAAILVLHLYEFMPWRRIARYAFVLVAAGLALLAVVVRNEWETFLVIFGLIVIGLGQGALVTLLFTAMAASSSGEFAGDVGALRGTAANLAGAVGTAVAGALLIGLLSTNVMRDLTDNPIIPQELKKQVGLDNITFVSNDRLLEVLSATTAAPYQVAEALSINTKARLRSLKVCLLAMAGLALMAIFPAGNLPNIDEARRSDLP</sequence>
<evidence type="ECO:0000256" key="1">
    <source>
        <dbReference type="ARBA" id="ARBA00004141"/>
    </source>
</evidence>
<gene>
    <name evidence="8" type="ORF">SAMN05444158_3091</name>
</gene>
<dbReference type="Gene3D" id="1.20.1720.10">
    <property type="entry name" value="Multidrug resistance protein D"/>
    <property type="match status" value="1"/>
</dbReference>
<dbReference type="InterPro" id="IPR036259">
    <property type="entry name" value="MFS_trans_sf"/>
</dbReference>
<dbReference type="InterPro" id="IPR020846">
    <property type="entry name" value="MFS_dom"/>
</dbReference>
<proteinExistence type="predicted"/>
<organism evidence="8 9">
    <name type="scientific">Bradyrhizobium canariense</name>
    <dbReference type="NCBI Taxonomy" id="255045"/>
    <lineage>
        <taxon>Bacteria</taxon>
        <taxon>Pseudomonadati</taxon>
        <taxon>Pseudomonadota</taxon>
        <taxon>Alphaproteobacteria</taxon>
        <taxon>Hyphomicrobiales</taxon>
        <taxon>Nitrobacteraceae</taxon>
        <taxon>Bradyrhizobium</taxon>
    </lineage>
</organism>
<keyword evidence="5 6" id="KW-0472">Membrane</keyword>
<dbReference type="RefSeq" id="WP_146687867.1">
    <property type="nucleotide sequence ID" value="NZ_LT629750.1"/>
</dbReference>
<reference evidence="9" key="1">
    <citation type="submission" date="2016-10" db="EMBL/GenBank/DDBJ databases">
        <authorList>
            <person name="Varghese N."/>
            <person name="Submissions S."/>
        </authorList>
    </citation>
    <scope>NUCLEOTIDE SEQUENCE [LARGE SCALE GENOMIC DNA]</scope>
    <source>
        <strain evidence="9">GAS369</strain>
    </source>
</reference>
<evidence type="ECO:0000259" key="7">
    <source>
        <dbReference type="PROSITE" id="PS50850"/>
    </source>
</evidence>
<keyword evidence="4 6" id="KW-1133">Transmembrane helix</keyword>
<feature type="transmembrane region" description="Helical" evidence="6">
    <location>
        <begin position="420"/>
        <end position="440"/>
    </location>
</feature>
<dbReference type="PROSITE" id="PS50850">
    <property type="entry name" value="MFS"/>
    <property type="match status" value="1"/>
</dbReference>
<dbReference type="GO" id="GO:0022857">
    <property type="term" value="F:transmembrane transporter activity"/>
    <property type="evidence" value="ECO:0007669"/>
    <property type="project" value="InterPro"/>
</dbReference>
<evidence type="ECO:0000256" key="2">
    <source>
        <dbReference type="ARBA" id="ARBA00022448"/>
    </source>
</evidence>
<feature type="transmembrane region" description="Helical" evidence="6">
    <location>
        <begin position="82"/>
        <end position="100"/>
    </location>
</feature>
<feature type="transmembrane region" description="Helical" evidence="6">
    <location>
        <begin position="240"/>
        <end position="262"/>
    </location>
</feature>
<evidence type="ECO:0000256" key="4">
    <source>
        <dbReference type="ARBA" id="ARBA00022989"/>
    </source>
</evidence>
<keyword evidence="2" id="KW-0813">Transport</keyword>
<dbReference type="Pfam" id="PF07690">
    <property type="entry name" value="MFS_1"/>
    <property type="match status" value="1"/>
</dbReference>
<feature type="transmembrane region" description="Helical" evidence="6">
    <location>
        <begin position="288"/>
        <end position="310"/>
    </location>
</feature>
<accession>A0A1H1UT43</accession>
<dbReference type="Gene3D" id="1.20.1250.20">
    <property type="entry name" value="MFS general substrate transporter like domains"/>
    <property type="match status" value="1"/>
</dbReference>
<evidence type="ECO:0000256" key="3">
    <source>
        <dbReference type="ARBA" id="ARBA00022692"/>
    </source>
</evidence>
<dbReference type="GO" id="GO:0016020">
    <property type="term" value="C:membrane"/>
    <property type="evidence" value="ECO:0007669"/>
    <property type="project" value="UniProtKB-SubCell"/>
</dbReference>
<dbReference type="SUPFAM" id="SSF103473">
    <property type="entry name" value="MFS general substrate transporter"/>
    <property type="match status" value="1"/>
</dbReference>
<evidence type="ECO:0000313" key="9">
    <source>
        <dbReference type="Proteomes" id="UP000243904"/>
    </source>
</evidence>